<dbReference type="InParanoid" id="A0A165EAE9"/>
<gene>
    <name evidence="2" type="ORF">EXIGLDRAFT_653282</name>
</gene>
<feature type="compositionally biased region" description="Polar residues" evidence="1">
    <location>
        <begin position="176"/>
        <end position="187"/>
    </location>
</feature>
<dbReference type="EMBL" id="KV426156">
    <property type="protein sequence ID" value="KZV86450.1"/>
    <property type="molecule type" value="Genomic_DNA"/>
</dbReference>
<accession>A0A165EAE9</accession>
<feature type="non-terminal residue" evidence="2">
    <location>
        <position position="441"/>
    </location>
</feature>
<evidence type="ECO:0000313" key="3">
    <source>
        <dbReference type="Proteomes" id="UP000077266"/>
    </source>
</evidence>
<feature type="compositionally biased region" description="Low complexity" evidence="1">
    <location>
        <begin position="260"/>
        <end position="271"/>
    </location>
</feature>
<reference evidence="2 3" key="1">
    <citation type="journal article" date="2016" name="Mol. Biol. Evol.">
        <title>Comparative Genomics of Early-Diverging Mushroom-Forming Fungi Provides Insights into the Origins of Lignocellulose Decay Capabilities.</title>
        <authorList>
            <person name="Nagy L.G."/>
            <person name="Riley R."/>
            <person name="Tritt A."/>
            <person name="Adam C."/>
            <person name="Daum C."/>
            <person name="Floudas D."/>
            <person name="Sun H."/>
            <person name="Yadav J.S."/>
            <person name="Pangilinan J."/>
            <person name="Larsson K.H."/>
            <person name="Matsuura K."/>
            <person name="Barry K."/>
            <person name="Labutti K."/>
            <person name="Kuo R."/>
            <person name="Ohm R.A."/>
            <person name="Bhattacharya S.S."/>
            <person name="Shirouzu T."/>
            <person name="Yoshinaga Y."/>
            <person name="Martin F.M."/>
            <person name="Grigoriev I.V."/>
            <person name="Hibbett D.S."/>
        </authorList>
    </citation>
    <scope>NUCLEOTIDE SEQUENCE [LARGE SCALE GENOMIC DNA]</scope>
    <source>
        <strain evidence="2 3">HHB12029</strain>
    </source>
</reference>
<evidence type="ECO:0000256" key="1">
    <source>
        <dbReference type="SAM" id="MobiDB-lite"/>
    </source>
</evidence>
<proteinExistence type="predicted"/>
<feature type="region of interest" description="Disordered" evidence="1">
    <location>
        <begin position="174"/>
        <end position="401"/>
    </location>
</feature>
<evidence type="ECO:0000313" key="2">
    <source>
        <dbReference type="EMBL" id="KZV86450.1"/>
    </source>
</evidence>
<feature type="compositionally biased region" description="Low complexity" evidence="1">
    <location>
        <begin position="365"/>
        <end position="379"/>
    </location>
</feature>
<dbReference type="Proteomes" id="UP000077266">
    <property type="component" value="Unassembled WGS sequence"/>
</dbReference>
<feature type="compositionally biased region" description="Polar residues" evidence="1">
    <location>
        <begin position="195"/>
        <end position="207"/>
    </location>
</feature>
<organism evidence="2 3">
    <name type="scientific">Exidia glandulosa HHB12029</name>
    <dbReference type="NCBI Taxonomy" id="1314781"/>
    <lineage>
        <taxon>Eukaryota</taxon>
        <taxon>Fungi</taxon>
        <taxon>Dikarya</taxon>
        <taxon>Basidiomycota</taxon>
        <taxon>Agaricomycotina</taxon>
        <taxon>Agaricomycetes</taxon>
        <taxon>Auriculariales</taxon>
        <taxon>Exidiaceae</taxon>
        <taxon>Exidia</taxon>
    </lineage>
</organism>
<feature type="compositionally biased region" description="Polar residues" evidence="1">
    <location>
        <begin position="246"/>
        <end position="256"/>
    </location>
</feature>
<dbReference type="AlphaFoldDB" id="A0A165EAE9"/>
<name>A0A165EAE9_EXIGL</name>
<feature type="compositionally biased region" description="Polar residues" evidence="1">
    <location>
        <begin position="313"/>
        <end position="322"/>
    </location>
</feature>
<feature type="compositionally biased region" description="Polar residues" evidence="1">
    <location>
        <begin position="215"/>
        <end position="228"/>
    </location>
</feature>
<sequence>MNAMNQPSQRVFINGQPAMLTQQQYNSVLQQQQQQHMQQGLQMAPQQQMYSQQAIAQQQALMRQRQAAMQGVAMPQIASQGVAMPTTPQMSVGVNGNNMVNLRRGPMMHQQQQMPASTMQMQGVNSMVPNQAMMQPQFRQGVQVGANHGGVQVSGVGGVQRMQPGMTPELAHQLAMNRQQQIRSVSAPQPGHQPQPIQLPTNQQPTPFQHHAQLPGTQQPLSTATPSPVNGAVGASPSGPGMARSAQESFGQSIVRQHSPHPQHQFPIQPQTSPVRPPSRVLTYSAGGQVVHDLTGQQPPHPQAVPQRAPSAAGQSFHQTPAQALFNPGAPSQQPHPHDASSDAYPPPLVPSSQPLPAQHPPQHPQQSFLQQQHVQQPHDLSRPGQPHQQQLVARPGQQQHPQVMPLRQFHPGAPTMQTIQGPNGQIPIAGQMVQQRQTYL</sequence>
<feature type="compositionally biased region" description="Polar residues" evidence="1">
    <location>
        <begin position="387"/>
        <end position="401"/>
    </location>
</feature>
<protein>
    <submittedName>
        <fullName evidence="2">Uncharacterized protein</fullName>
    </submittedName>
</protein>
<keyword evidence="3" id="KW-1185">Reference proteome</keyword>